<evidence type="ECO:0000313" key="8">
    <source>
        <dbReference type="Proteomes" id="UP001215598"/>
    </source>
</evidence>
<evidence type="ECO:0000256" key="5">
    <source>
        <dbReference type="SAM" id="SignalP"/>
    </source>
</evidence>
<dbReference type="GO" id="GO:0016787">
    <property type="term" value="F:hydrolase activity"/>
    <property type="evidence" value="ECO:0007669"/>
    <property type="project" value="UniProtKB-KW"/>
</dbReference>
<feature type="signal peptide" evidence="5">
    <location>
        <begin position="1"/>
        <end position="16"/>
    </location>
</feature>
<protein>
    <submittedName>
        <fullName evidence="7">Beta-lactamase-like protein</fullName>
    </submittedName>
</protein>
<dbReference type="InterPro" id="IPR051013">
    <property type="entry name" value="MBL_superfamily_lactonases"/>
</dbReference>
<evidence type="ECO:0000256" key="2">
    <source>
        <dbReference type="ARBA" id="ARBA00022723"/>
    </source>
</evidence>
<feature type="domain" description="Metallo-beta-lactamase" evidence="6">
    <location>
        <begin position="59"/>
        <end position="273"/>
    </location>
</feature>
<dbReference type="GO" id="GO:0046872">
    <property type="term" value="F:metal ion binding"/>
    <property type="evidence" value="ECO:0007669"/>
    <property type="project" value="UniProtKB-KW"/>
</dbReference>
<dbReference type="AlphaFoldDB" id="A0AAD7JTP8"/>
<sequence>MISWLLLGSLVLRCAADFGIPSSNATVDVKAFNVANLTATLPGVLIQPVLPAHPTIRIPLHAFLIEHTATGKRFMFDIGIRNDTANLPPSVSSLFASGVYSAEPFKPITDLLEEGGIPLDSIETVIWSHAHFDHFGDMSKFPNTTGLVIGPGTNTSLYPEFPNSALQASDFAGRNVTELDFNQTDLTFSGLPALDYFGDGSFYLLNMPGHLGGHMSALARVTPSTFIVLGADTGHHPGQLRPRPNFQHAYPCPTELLEQSKTSVSTDYFWSPDTRPGVFDLSSRAQPLLSIPDLPDTADSNPVASRVSLDKVAEFDAHEDFFVLLAHDSSLLPVLPYFPNSLNTWKEIKDQVLWGFLNETNPAYRFGP</sequence>
<evidence type="ECO:0000313" key="7">
    <source>
        <dbReference type="EMBL" id="KAJ7771585.1"/>
    </source>
</evidence>
<dbReference type="CDD" id="cd07730">
    <property type="entry name" value="metallo-hydrolase-like_MBL-fold"/>
    <property type="match status" value="1"/>
</dbReference>
<evidence type="ECO:0000256" key="4">
    <source>
        <dbReference type="ARBA" id="ARBA00022833"/>
    </source>
</evidence>
<dbReference type="Proteomes" id="UP001215598">
    <property type="component" value="Unassembled WGS sequence"/>
</dbReference>
<keyword evidence="3" id="KW-0378">Hydrolase</keyword>
<dbReference type="SMART" id="SM00849">
    <property type="entry name" value="Lactamase_B"/>
    <property type="match status" value="1"/>
</dbReference>
<comment type="caution">
    <text evidence="7">The sequence shown here is derived from an EMBL/GenBank/DDBJ whole genome shotgun (WGS) entry which is preliminary data.</text>
</comment>
<feature type="chain" id="PRO_5042284998" evidence="5">
    <location>
        <begin position="17"/>
        <end position="368"/>
    </location>
</feature>
<dbReference type="Pfam" id="PF00753">
    <property type="entry name" value="Lactamase_B"/>
    <property type="match status" value="1"/>
</dbReference>
<reference evidence="7" key="1">
    <citation type="submission" date="2023-03" db="EMBL/GenBank/DDBJ databases">
        <title>Massive genome expansion in bonnet fungi (Mycena s.s.) driven by repeated elements and novel gene families across ecological guilds.</title>
        <authorList>
            <consortium name="Lawrence Berkeley National Laboratory"/>
            <person name="Harder C.B."/>
            <person name="Miyauchi S."/>
            <person name="Viragh M."/>
            <person name="Kuo A."/>
            <person name="Thoen E."/>
            <person name="Andreopoulos B."/>
            <person name="Lu D."/>
            <person name="Skrede I."/>
            <person name="Drula E."/>
            <person name="Henrissat B."/>
            <person name="Morin E."/>
            <person name="Kohler A."/>
            <person name="Barry K."/>
            <person name="LaButti K."/>
            <person name="Morin E."/>
            <person name="Salamov A."/>
            <person name="Lipzen A."/>
            <person name="Mereny Z."/>
            <person name="Hegedus B."/>
            <person name="Baldrian P."/>
            <person name="Stursova M."/>
            <person name="Weitz H."/>
            <person name="Taylor A."/>
            <person name="Grigoriev I.V."/>
            <person name="Nagy L.G."/>
            <person name="Martin F."/>
            <person name="Kauserud H."/>
        </authorList>
    </citation>
    <scope>NUCLEOTIDE SEQUENCE</scope>
    <source>
        <strain evidence="7">CBHHK182m</strain>
    </source>
</reference>
<dbReference type="Gene3D" id="3.60.15.10">
    <property type="entry name" value="Ribonuclease Z/Hydroxyacylglutathione hydrolase-like"/>
    <property type="match status" value="1"/>
</dbReference>
<organism evidence="7 8">
    <name type="scientific">Mycena metata</name>
    <dbReference type="NCBI Taxonomy" id="1033252"/>
    <lineage>
        <taxon>Eukaryota</taxon>
        <taxon>Fungi</taxon>
        <taxon>Dikarya</taxon>
        <taxon>Basidiomycota</taxon>
        <taxon>Agaricomycotina</taxon>
        <taxon>Agaricomycetes</taxon>
        <taxon>Agaricomycetidae</taxon>
        <taxon>Agaricales</taxon>
        <taxon>Marasmiineae</taxon>
        <taxon>Mycenaceae</taxon>
        <taxon>Mycena</taxon>
    </lineage>
</organism>
<gene>
    <name evidence="7" type="ORF">B0H16DRAFT_189131</name>
</gene>
<keyword evidence="2" id="KW-0479">Metal-binding</keyword>
<proteinExistence type="inferred from homology"/>
<dbReference type="EMBL" id="JARKIB010000015">
    <property type="protein sequence ID" value="KAJ7771585.1"/>
    <property type="molecule type" value="Genomic_DNA"/>
</dbReference>
<evidence type="ECO:0000256" key="3">
    <source>
        <dbReference type="ARBA" id="ARBA00022801"/>
    </source>
</evidence>
<dbReference type="PANTHER" id="PTHR42978">
    <property type="entry name" value="QUORUM-QUENCHING LACTONASE YTNP-RELATED-RELATED"/>
    <property type="match status" value="1"/>
</dbReference>
<dbReference type="PANTHER" id="PTHR42978:SF5">
    <property type="entry name" value="METALLO-BETA-LACTAMASE DOMAIN-CONTAINING PROTEIN"/>
    <property type="match status" value="1"/>
</dbReference>
<keyword evidence="5" id="KW-0732">Signal</keyword>
<comment type="similarity">
    <text evidence="1">Belongs to the metallo-beta-lactamase superfamily.</text>
</comment>
<name>A0AAD7JTP8_9AGAR</name>
<dbReference type="InterPro" id="IPR036866">
    <property type="entry name" value="RibonucZ/Hydroxyglut_hydro"/>
</dbReference>
<evidence type="ECO:0000259" key="6">
    <source>
        <dbReference type="SMART" id="SM00849"/>
    </source>
</evidence>
<keyword evidence="4" id="KW-0862">Zinc</keyword>
<dbReference type="SUPFAM" id="SSF56281">
    <property type="entry name" value="Metallo-hydrolase/oxidoreductase"/>
    <property type="match status" value="1"/>
</dbReference>
<evidence type="ECO:0000256" key="1">
    <source>
        <dbReference type="ARBA" id="ARBA00007749"/>
    </source>
</evidence>
<accession>A0AAD7JTP8</accession>
<keyword evidence="8" id="KW-1185">Reference proteome</keyword>
<dbReference type="InterPro" id="IPR001279">
    <property type="entry name" value="Metallo-B-lactamas"/>
</dbReference>